<reference evidence="4 5" key="1">
    <citation type="submission" date="2015-11" db="EMBL/GenBank/DDBJ databases">
        <title>Draft genome sequences of new species of the genus Lactobacillus isolated from orchardgrass silage.</title>
        <authorList>
            <person name="Tohno M."/>
            <person name="Tanizawa Y."/>
            <person name="Arita M."/>
        </authorList>
    </citation>
    <scope>NUCLEOTIDE SEQUENCE [LARGE SCALE GENOMIC DNA]</scope>
    <source>
        <strain evidence="4 5">IWT30</strain>
    </source>
</reference>
<dbReference type="EMBL" id="BCMF01000004">
    <property type="protein sequence ID" value="GAW98942.1"/>
    <property type="molecule type" value="Genomic_DNA"/>
</dbReference>
<gene>
    <name evidence="4" type="ORF">IWT30_00902</name>
</gene>
<dbReference type="OrthoDB" id="9775849at2"/>
<comment type="caution">
    <text evidence="4">The sequence shown here is derived from an EMBL/GenBank/DDBJ whole genome shotgun (WGS) entry which is preliminary data.</text>
</comment>
<keyword evidence="1" id="KW-0808">Transferase</keyword>
<dbReference type="AlphaFoldDB" id="A0A1Z5IB21"/>
<protein>
    <submittedName>
        <fullName evidence="4">Sugar kinase</fullName>
    </submittedName>
</protein>
<keyword evidence="5" id="KW-1185">Reference proteome</keyword>
<dbReference type="Gene3D" id="3.40.1190.20">
    <property type="match status" value="1"/>
</dbReference>
<keyword evidence="2 4" id="KW-0418">Kinase</keyword>
<feature type="domain" description="Carbohydrate kinase PfkB" evidence="3">
    <location>
        <begin position="14"/>
        <end position="265"/>
    </location>
</feature>
<dbReference type="Pfam" id="PF00294">
    <property type="entry name" value="PfkB"/>
    <property type="match status" value="1"/>
</dbReference>
<name>A0A1Z5IB21_9LACO</name>
<evidence type="ECO:0000256" key="1">
    <source>
        <dbReference type="ARBA" id="ARBA00022679"/>
    </source>
</evidence>
<evidence type="ECO:0000313" key="5">
    <source>
        <dbReference type="Proteomes" id="UP000198374"/>
    </source>
</evidence>
<accession>A0A1Z5IB21</accession>
<dbReference type="PANTHER" id="PTHR10584">
    <property type="entry name" value="SUGAR KINASE"/>
    <property type="match status" value="1"/>
</dbReference>
<dbReference type="Proteomes" id="UP000198374">
    <property type="component" value="Unassembled WGS sequence"/>
</dbReference>
<dbReference type="SUPFAM" id="SSF53613">
    <property type="entry name" value="Ribokinase-like"/>
    <property type="match status" value="1"/>
</dbReference>
<dbReference type="RefSeq" id="WP_089108756.1">
    <property type="nucleotide sequence ID" value="NZ_BCMF01000004.1"/>
</dbReference>
<proteinExistence type="predicted"/>
<dbReference type="InterPro" id="IPR029056">
    <property type="entry name" value="Ribokinase-like"/>
</dbReference>
<dbReference type="InterPro" id="IPR011611">
    <property type="entry name" value="PfkB_dom"/>
</dbReference>
<dbReference type="PANTHER" id="PTHR10584:SF166">
    <property type="entry name" value="RIBOKINASE"/>
    <property type="match status" value="1"/>
</dbReference>
<organism evidence="4 5">
    <name type="scientific">Secundilactobacillus mixtipabuli</name>
    <dbReference type="NCBI Taxonomy" id="1435342"/>
    <lineage>
        <taxon>Bacteria</taxon>
        <taxon>Bacillati</taxon>
        <taxon>Bacillota</taxon>
        <taxon>Bacilli</taxon>
        <taxon>Lactobacillales</taxon>
        <taxon>Lactobacillaceae</taxon>
        <taxon>Secundilactobacillus</taxon>
    </lineage>
</organism>
<evidence type="ECO:0000313" key="4">
    <source>
        <dbReference type="EMBL" id="GAW98942.1"/>
    </source>
</evidence>
<evidence type="ECO:0000256" key="2">
    <source>
        <dbReference type="ARBA" id="ARBA00022777"/>
    </source>
</evidence>
<dbReference type="GO" id="GO:0016301">
    <property type="term" value="F:kinase activity"/>
    <property type="evidence" value="ECO:0007669"/>
    <property type="project" value="UniProtKB-KW"/>
</dbReference>
<sequence length="278" mass="30611">MKVAAIGDNVVDIYLDQQRMYLGGNALNFANFATEFPDVQSMYIGNFGNDELSVYIQQVLSNLSVDYQFSRILKGESGYSKVTLQNGDRVFVTSNRGGVLKKGIKLSEQALERINQCDLVHFNINGNADDYLSKVQGPKIIYDYSDFSSLEHIQQTINQVDIACFSMGDADEEKIQHLINELHKLTTNKQLVILITRGNHGALASAAGEIYQQDAIAVDSVKDTMGAGDAFITAFSINLKRVESIPQALKAAGNYSAKQIQRNGSFDHGVAAPSRFLQ</sequence>
<evidence type="ECO:0000259" key="3">
    <source>
        <dbReference type="Pfam" id="PF00294"/>
    </source>
</evidence>